<dbReference type="Pfam" id="PF13749">
    <property type="entry name" value="HATPase_c_4"/>
    <property type="match status" value="1"/>
</dbReference>
<accession>A0A951UT94</accession>
<evidence type="ECO:0000313" key="2">
    <source>
        <dbReference type="Proteomes" id="UP000729701"/>
    </source>
</evidence>
<sequence length="184" mass="21055">MSLLTDQQLYDGGISDPRNPNLQKMFQMLGLGEKAGSGFGKILRAWKEQQWFYPLVSEELDLEMTSVTLPMVSLIPENVEKELREIVGDDYCELTELDCIILVLAHQFGDICNTDIQCYRREHPRDIGECLKQLVNNGWLERSGRGRGTYYALVNQQQSDLVALLPSSEHYEPSSEHYELSSEH</sequence>
<evidence type="ECO:0008006" key="3">
    <source>
        <dbReference type="Google" id="ProtNLM"/>
    </source>
</evidence>
<reference evidence="1" key="1">
    <citation type="submission" date="2021-05" db="EMBL/GenBank/DDBJ databases">
        <authorList>
            <person name="Pietrasiak N."/>
            <person name="Ward R."/>
            <person name="Stajich J.E."/>
            <person name="Kurbessoian T."/>
        </authorList>
    </citation>
    <scope>NUCLEOTIDE SEQUENCE</scope>
    <source>
        <strain evidence="1">GSE-NOS-MK-12-04C</strain>
    </source>
</reference>
<comment type="caution">
    <text evidence="1">The sequence shown here is derived from an EMBL/GenBank/DDBJ whole genome shotgun (WGS) entry which is preliminary data.</text>
</comment>
<organism evidence="1 2">
    <name type="scientific">Cyanomargarita calcarea GSE-NOS-MK-12-04C</name>
    <dbReference type="NCBI Taxonomy" id="2839659"/>
    <lineage>
        <taxon>Bacteria</taxon>
        <taxon>Bacillati</taxon>
        <taxon>Cyanobacteriota</taxon>
        <taxon>Cyanophyceae</taxon>
        <taxon>Nostocales</taxon>
        <taxon>Cyanomargaritaceae</taxon>
        <taxon>Cyanomargarita</taxon>
    </lineage>
</organism>
<dbReference type="Gene3D" id="3.30.565.60">
    <property type="match status" value="1"/>
</dbReference>
<dbReference type="InterPro" id="IPR038475">
    <property type="entry name" value="RecG_C_sf"/>
</dbReference>
<dbReference type="AlphaFoldDB" id="A0A951UT94"/>
<dbReference type="Gene3D" id="1.10.10.10">
    <property type="entry name" value="Winged helix-like DNA-binding domain superfamily/Winged helix DNA-binding domain"/>
    <property type="match status" value="1"/>
</dbReference>
<dbReference type="InterPro" id="IPR036388">
    <property type="entry name" value="WH-like_DNA-bd_sf"/>
</dbReference>
<proteinExistence type="predicted"/>
<evidence type="ECO:0000313" key="1">
    <source>
        <dbReference type="EMBL" id="MBW4669433.1"/>
    </source>
</evidence>
<protein>
    <recommendedName>
        <fullName evidence="3">ATP-dependent DNA helicase RecG C-terminal domain-containing protein</fullName>
    </recommendedName>
</protein>
<dbReference type="EMBL" id="JAHHGZ010000020">
    <property type="protein sequence ID" value="MBW4669433.1"/>
    <property type="molecule type" value="Genomic_DNA"/>
</dbReference>
<reference evidence="1" key="2">
    <citation type="journal article" date="2022" name="Microbiol. Resour. Announc.">
        <title>Metagenome Sequencing to Explore Phylogenomics of Terrestrial Cyanobacteria.</title>
        <authorList>
            <person name="Ward R.D."/>
            <person name="Stajich J.E."/>
            <person name="Johansen J.R."/>
            <person name="Huntemann M."/>
            <person name="Clum A."/>
            <person name="Foster B."/>
            <person name="Foster B."/>
            <person name="Roux S."/>
            <person name="Palaniappan K."/>
            <person name="Varghese N."/>
            <person name="Mukherjee S."/>
            <person name="Reddy T.B.K."/>
            <person name="Daum C."/>
            <person name="Copeland A."/>
            <person name="Chen I.A."/>
            <person name="Ivanova N.N."/>
            <person name="Kyrpides N.C."/>
            <person name="Shapiro N."/>
            <person name="Eloe-Fadrosh E.A."/>
            <person name="Pietrasiak N."/>
        </authorList>
    </citation>
    <scope>NUCLEOTIDE SEQUENCE</scope>
    <source>
        <strain evidence="1">GSE-NOS-MK-12-04C</strain>
    </source>
</reference>
<name>A0A951UT94_9CYAN</name>
<gene>
    <name evidence="1" type="ORF">KME60_18955</name>
</gene>
<dbReference type="Proteomes" id="UP000729701">
    <property type="component" value="Unassembled WGS sequence"/>
</dbReference>